<dbReference type="CDD" id="cd01809">
    <property type="entry name" value="Ubl_BAG6"/>
    <property type="match status" value="1"/>
</dbReference>
<feature type="compositionally biased region" description="Acidic residues" evidence="12">
    <location>
        <begin position="1100"/>
        <end position="1111"/>
    </location>
</feature>
<feature type="region of interest" description="Disordered" evidence="12">
    <location>
        <begin position="371"/>
        <end position="415"/>
    </location>
</feature>
<evidence type="ECO:0000256" key="9">
    <source>
        <dbReference type="ARBA" id="ARBA00023186"/>
    </source>
</evidence>
<dbReference type="Pfam" id="PF20960">
    <property type="entry name" value="Bag6_BAGS"/>
    <property type="match status" value="1"/>
</dbReference>
<feature type="region of interest" description="Disordered" evidence="12">
    <location>
        <begin position="588"/>
        <end position="651"/>
    </location>
</feature>
<evidence type="ECO:0000256" key="3">
    <source>
        <dbReference type="ARBA" id="ARBA00004550"/>
    </source>
</evidence>
<organism evidence="14 15">
    <name type="scientific">Eptatretus burgeri</name>
    <name type="common">Inshore hagfish</name>
    <dbReference type="NCBI Taxonomy" id="7764"/>
    <lineage>
        <taxon>Eukaryota</taxon>
        <taxon>Metazoa</taxon>
        <taxon>Chordata</taxon>
        <taxon>Craniata</taxon>
        <taxon>Vertebrata</taxon>
        <taxon>Cyclostomata</taxon>
        <taxon>Myxini</taxon>
        <taxon>Myxiniformes</taxon>
        <taxon>Myxinidae</taxon>
        <taxon>Eptatretinae</taxon>
        <taxon>Eptatretus</taxon>
    </lineage>
</organism>
<dbReference type="Proteomes" id="UP000694388">
    <property type="component" value="Unplaced"/>
</dbReference>
<feature type="compositionally biased region" description="Polar residues" evidence="12">
    <location>
        <begin position="383"/>
        <end position="393"/>
    </location>
</feature>
<dbReference type="InterPro" id="IPR021925">
    <property type="entry name" value="BAG6"/>
</dbReference>
<feature type="compositionally biased region" description="Gly residues" evidence="12">
    <location>
        <begin position="831"/>
        <end position="841"/>
    </location>
</feature>
<dbReference type="GeneTree" id="ENSGT00390000016199"/>
<feature type="region of interest" description="Disordered" evidence="12">
    <location>
        <begin position="470"/>
        <end position="497"/>
    </location>
</feature>
<name>A0A8C4X176_EPTBU</name>
<dbReference type="GO" id="GO:0006915">
    <property type="term" value="P:apoptotic process"/>
    <property type="evidence" value="ECO:0007669"/>
    <property type="project" value="UniProtKB-KW"/>
</dbReference>
<feature type="region of interest" description="Disordered" evidence="12">
    <location>
        <begin position="767"/>
        <end position="793"/>
    </location>
</feature>
<keyword evidence="5" id="KW-0963">Cytoplasm</keyword>
<evidence type="ECO:0000256" key="4">
    <source>
        <dbReference type="ARBA" id="ARBA00022448"/>
    </source>
</evidence>
<dbReference type="SUPFAM" id="SSF54236">
    <property type="entry name" value="Ubiquitin-like"/>
    <property type="match status" value="1"/>
</dbReference>
<evidence type="ECO:0000256" key="2">
    <source>
        <dbReference type="ARBA" id="ARBA00004514"/>
    </source>
</evidence>
<feature type="compositionally biased region" description="Polar residues" evidence="12">
    <location>
        <begin position="767"/>
        <end position="779"/>
    </location>
</feature>
<keyword evidence="7" id="KW-0053">Apoptosis</keyword>
<dbReference type="InterPro" id="IPR029071">
    <property type="entry name" value="Ubiquitin-like_domsf"/>
</dbReference>
<feature type="compositionally biased region" description="Low complexity" evidence="12">
    <location>
        <begin position="629"/>
        <end position="651"/>
    </location>
</feature>
<keyword evidence="10" id="KW-0539">Nucleus</keyword>
<comment type="subcellular location">
    <subcellularLocation>
        <location evidence="2">Cytoplasm</location>
        <location evidence="2">Cytosol</location>
    </subcellularLocation>
    <subcellularLocation>
        <location evidence="1">Nucleus</location>
    </subcellularLocation>
    <subcellularLocation>
        <location evidence="3">Secreted</location>
        <location evidence="3">Extracellular exosome</location>
    </subcellularLocation>
</comment>
<dbReference type="GO" id="GO:0071818">
    <property type="term" value="C:BAT3 complex"/>
    <property type="evidence" value="ECO:0007669"/>
    <property type="project" value="TreeGrafter"/>
</dbReference>
<evidence type="ECO:0000256" key="8">
    <source>
        <dbReference type="ARBA" id="ARBA00022853"/>
    </source>
</evidence>
<feature type="region of interest" description="Disordered" evidence="12">
    <location>
        <begin position="1085"/>
        <end position="1134"/>
    </location>
</feature>
<accession>A0A8C4X176</accession>
<keyword evidence="9" id="KW-0143">Chaperone</keyword>
<sequence length="1295" mass="136096">MLDITVKTMDSQSRNFTVPEEITVLEFKERIAPLVHIVRNKQRLIYQGRVLQDDTKLKDYEVHGKVIHLVERSPPQAQPRSQGPASTGNASSGNQPNADLSSGRYMMMGAINVQPPNVQQLQQVLQQAAAEMGRNAHITSNTGVDGSLEIQVNFGTHPLMATGEARLCLVTTQRLLQDLLDVVRRLEGGASVEAPMADADGEAGQSAENAPGEPSEASESTMGIGEQGPQAEQTAGSDGTTSQESTAPPARPTELLQLLADVQDARSRLDPHLQRYQSLLGTAASADYNNNTEGREGDQRTLNLVADAFSILGRIFVNLSRLRCNLDSSAPRTLFVPPGSVEQSPALVLPPGLLMQVGGAISGAAAAAAAGGRPTEGQAGGPATQSTPGSSAETGEGPQAATDGSAGQGQASGPPRFVQIRHRLDPIVMMRYFPGMNGNFAATSTTQTPTTQNAGGNIPPNVSFVYTTDASGSGQSGTSQASTTTAAPMASSGPGGATLFQVPPPELMPGLIQISQQISQHALDASNGQARFTFQIPHRVMLSPQLAPTRGMAPFGEQRAATPQGADGAENLARMIGRMMGQLVGNPAAPAAQQAPNVAAAPGQTSTPNAQPIPGSSSAPAQTPASNNGQQTTSRQGPSSQTSQTPPSQTRQIDQTLLMQLVMQGAAWGLGVAARAIGGVVTGPRDDVGGVEGGAAAVGDFLRNYAELIVVCDRRSVCISYFSICLAKPTNRLHEKPCISSPQDTGVMGTASAAGRQGTPIAETRATAENATPQETGNAGTARVPANGTGNVRLPGVAQTGQAFEEILSPEFMSMVVQAVLSTVLSSLGGAGAGSGAGNRTGAGSSERTTEPRQVPGGPGGRMAQENIASFIQRLSGASIVEAGAGFFSELLAVVCEGLSMADVVVLLHGSPGPLCHLRQNLVTFARERLLEGREPTDQNILEATDRLVEGMARYIGESFEGVAIREGVDIERANREFLRENVNQLASHVLQSTENDQAFSQRLLDLCTRMLLEWLTLNRLCLRDGVSGVVSLINDHIQRHLSAEVNPALVTWLTTMMESRIRSVMASMPTASEDVAVYMRHAPQAEGSEEAAVTQKESEMEEVDTEETDGEGNLQSPPPATTAEEVAGRANPPSIMDTDMEGTGAADMPGVAMGGEASGNGVVAAPGAEAWSSVVPPEWVPVIRQDLQCQRRLKPQAPLSDAYISGMPAKRRKTMQESEVTGCLSLSDALRRAARGAGVQPLTSLESLSADADNATLQQAYRQQVKSDIKKRLREDSEYDPARFPNSRQLFDKP</sequence>
<feature type="domain" description="Ubiquitin-like" evidence="13">
    <location>
        <begin position="2"/>
        <end position="62"/>
    </location>
</feature>
<evidence type="ECO:0000313" key="14">
    <source>
        <dbReference type="Ensembl" id="ENSEBUP00000025206.1"/>
    </source>
</evidence>
<evidence type="ECO:0000256" key="12">
    <source>
        <dbReference type="SAM" id="MobiDB-lite"/>
    </source>
</evidence>
<dbReference type="PANTHER" id="PTHR15204:SF0">
    <property type="entry name" value="LARGE PROLINE-RICH PROTEIN BAG6"/>
    <property type="match status" value="1"/>
</dbReference>
<dbReference type="SMART" id="SM00213">
    <property type="entry name" value="UBQ"/>
    <property type="match status" value="1"/>
</dbReference>
<keyword evidence="4" id="KW-0813">Transport</keyword>
<dbReference type="GO" id="GO:0005576">
    <property type="term" value="C:extracellular region"/>
    <property type="evidence" value="ECO:0007669"/>
    <property type="project" value="UniProtKB-SubCell"/>
</dbReference>
<feature type="region of interest" description="Disordered" evidence="12">
    <location>
        <begin position="193"/>
        <end position="250"/>
    </location>
</feature>
<evidence type="ECO:0000313" key="15">
    <source>
        <dbReference type="Proteomes" id="UP000694388"/>
    </source>
</evidence>
<feature type="region of interest" description="Disordered" evidence="12">
    <location>
        <begin position="831"/>
        <end position="863"/>
    </location>
</feature>
<feature type="region of interest" description="Disordered" evidence="12">
    <location>
        <begin position="1269"/>
        <end position="1295"/>
    </location>
</feature>
<keyword evidence="15" id="KW-1185">Reference proteome</keyword>
<dbReference type="GO" id="GO:0005634">
    <property type="term" value="C:nucleus"/>
    <property type="evidence" value="ECO:0007669"/>
    <property type="project" value="UniProtKB-SubCell"/>
</dbReference>
<feature type="compositionally biased region" description="Low complexity" evidence="12">
    <location>
        <begin position="588"/>
        <end position="603"/>
    </location>
</feature>
<dbReference type="GO" id="GO:0031593">
    <property type="term" value="F:polyubiquitin modification-dependent protein binding"/>
    <property type="evidence" value="ECO:0007669"/>
    <property type="project" value="TreeGrafter"/>
</dbReference>
<reference evidence="14" key="1">
    <citation type="submission" date="2025-05" db="UniProtKB">
        <authorList>
            <consortium name="Ensembl"/>
        </authorList>
    </citation>
    <scope>IDENTIFICATION</scope>
</reference>
<dbReference type="Ensembl" id="ENSEBUT00000025744.1">
    <property type="protein sequence ID" value="ENSEBUP00000025168.1"/>
    <property type="gene ID" value="ENSEBUG00000015508.1"/>
</dbReference>
<evidence type="ECO:0000256" key="5">
    <source>
        <dbReference type="ARBA" id="ARBA00022490"/>
    </source>
</evidence>
<dbReference type="PANTHER" id="PTHR15204">
    <property type="entry name" value="LARGE PROLINE-RICH PROTEIN BAG6"/>
    <property type="match status" value="1"/>
</dbReference>
<feature type="compositionally biased region" description="Polar residues" evidence="12">
    <location>
        <begin position="604"/>
        <end position="628"/>
    </location>
</feature>
<evidence type="ECO:0000256" key="6">
    <source>
        <dbReference type="ARBA" id="ARBA00022525"/>
    </source>
</evidence>
<dbReference type="Gene3D" id="3.10.20.90">
    <property type="entry name" value="Phosphatidylinositol 3-kinase Catalytic Subunit, Chain A, domain 1"/>
    <property type="match status" value="1"/>
</dbReference>
<protein>
    <recommendedName>
        <fullName evidence="11">BCL2-associated athanogene 6</fullName>
    </recommendedName>
</protein>
<evidence type="ECO:0000256" key="1">
    <source>
        <dbReference type="ARBA" id="ARBA00004123"/>
    </source>
</evidence>
<feature type="region of interest" description="Disordered" evidence="12">
    <location>
        <begin position="69"/>
        <end position="102"/>
    </location>
</feature>
<feature type="compositionally biased region" description="Polar residues" evidence="12">
    <location>
        <begin position="78"/>
        <end position="100"/>
    </location>
</feature>
<dbReference type="GO" id="GO:0051787">
    <property type="term" value="F:misfolded protein binding"/>
    <property type="evidence" value="ECO:0007669"/>
    <property type="project" value="TreeGrafter"/>
</dbReference>
<evidence type="ECO:0000256" key="10">
    <source>
        <dbReference type="ARBA" id="ARBA00023242"/>
    </source>
</evidence>
<feature type="compositionally biased region" description="Polar residues" evidence="12">
    <location>
        <begin position="230"/>
        <end position="246"/>
    </location>
</feature>
<dbReference type="Pfam" id="PF12057">
    <property type="entry name" value="BAG6"/>
    <property type="match status" value="1"/>
</dbReference>
<dbReference type="PROSITE" id="PS50053">
    <property type="entry name" value="UBIQUITIN_2"/>
    <property type="match status" value="1"/>
</dbReference>
<evidence type="ECO:0000256" key="11">
    <source>
        <dbReference type="ARBA" id="ARBA00030033"/>
    </source>
</evidence>
<keyword evidence="8" id="KW-0156">Chromatin regulator</keyword>
<dbReference type="Ensembl" id="ENSEBUT00000025782.1">
    <property type="protein sequence ID" value="ENSEBUP00000025206.1"/>
    <property type="gene ID" value="ENSEBUG00000015508.1"/>
</dbReference>
<dbReference type="InterPro" id="IPR048926">
    <property type="entry name" value="Bag6_BAGS"/>
</dbReference>
<dbReference type="Pfam" id="PF00240">
    <property type="entry name" value="ubiquitin"/>
    <property type="match status" value="1"/>
</dbReference>
<feature type="compositionally biased region" description="Low complexity" evidence="12">
    <location>
        <begin position="470"/>
        <end position="492"/>
    </location>
</feature>
<keyword evidence="6" id="KW-0964">Secreted</keyword>
<evidence type="ECO:0000256" key="7">
    <source>
        <dbReference type="ARBA" id="ARBA00022703"/>
    </source>
</evidence>
<dbReference type="FunFam" id="3.10.20.90:FF:000154">
    <property type="entry name" value="Large proline-rich protein BAG6"/>
    <property type="match status" value="1"/>
</dbReference>
<evidence type="ECO:0000259" key="13">
    <source>
        <dbReference type="PROSITE" id="PS50053"/>
    </source>
</evidence>
<dbReference type="GO" id="GO:0036503">
    <property type="term" value="P:ERAD pathway"/>
    <property type="evidence" value="ECO:0007669"/>
    <property type="project" value="TreeGrafter"/>
</dbReference>
<dbReference type="InterPro" id="IPR000626">
    <property type="entry name" value="Ubiquitin-like_dom"/>
</dbReference>
<proteinExistence type="predicted"/>
<dbReference type="GO" id="GO:0006325">
    <property type="term" value="P:chromatin organization"/>
    <property type="evidence" value="ECO:0007669"/>
    <property type="project" value="UniProtKB-KW"/>
</dbReference>